<keyword evidence="1" id="KW-1185">Reference proteome</keyword>
<dbReference type="AlphaFoldDB" id="A0A7E4UME6"/>
<dbReference type="Proteomes" id="UP000492821">
    <property type="component" value="Unassembled WGS sequence"/>
</dbReference>
<accession>A0A7E4UME6</accession>
<proteinExistence type="predicted"/>
<evidence type="ECO:0000313" key="1">
    <source>
        <dbReference type="Proteomes" id="UP000492821"/>
    </source>
</evidence>
<name>A0A7E4UME6_PANRE</name>
<sequence length="71" mass="7810">MGRRGTISPSHNPETSLCFPARCIGHALAKYPHRLLAIAGAKMDFESHAGEHLTISMTLFILLSPFCLNFL</sequence>
<protein>
    <submittedName>
        <fullName evidence="2">Uncharacterized protein</fullName>
    </submittedName>
</protein>
<organism evidence="1 2">
    <name type="scientific">Panagrellus redivivus</name>
    <name type="common">Microworm</name>
    <dbReference type="NCBI Taxonomy" id="6233"/>
    <lineage>
        <taxon>Eukaryota</taxon>
        <taxon>Metazoa</taxon>
        <taxon>Ecdysozoa</taxon>
        <taxon>Nematoda</taxon>
        <taxon>Chromadorea</taxon>
        <taxon>Rhabditida</taxon>
        <taxon>Tylenchina</taxon>
        <taxon>Panagrolaimomorpha</taxon>
        <taxon>Panagrolaimoidea</taxon>
        <taxon>Panagrolaimidae</taxon>
        <taxon>Panagrellus</taxon>
    </lineage>
</organism>
<evidence type="ECO:0000313" key="2">
    <source>
        <dbReference type="WBParaSite" id="Pan_g10239.t1"/>
    </source>
</evidence>
<reference evidence="2" key="2">
    <citation type="submission" date="2020-10" db="UniProtKB">
        <authorList>
            <consortium name="WormBaseParasite"/>
        </authorList>
    </citation>
    <scope>IDENTIFICATION</scope>
</reference>
<reference evidence="1" key="1">
    <citation type="journal article" date="2013" name="Genetics">
        <title>The draft genome and transcriptome of Panagrellus redivivus are shaped by the harsh demands of a free-living lifestyle.</title>
        <authorList>
            <person name="Srinivasan J."/>
            <person name="Dillman A.R."/>
            <person name="Macchietto M.G."/>
            <person name="Heikkinen L."/>
            <person name="Lakso M."/>
            <person name="Fracchia K.M."/>
            <person name="Antoshechkin I."/>
            <person name="Mortazavi A."/>
            <person name="Wong G."/>
            <person name="Sternberg P.W."/>
        </authorList>
    </citation>
    <scope>NUCLEOTIDE SEQUENCE [LARGE SCALE GENOMIC DNA]</scope>
    <source>
        <strain evidence="1">MT8872</strain>
    </source>
</reference>
<dbReference type="WBParaSite" id="Pan_g10239.t1">
    <property type="protein sequence ID" value="Pan_g10239.t1"/>
    <property type="gene ID" value="Pan_g10239"/>
</dbReference>